<name>A0A318J6X6_9BURK</name>
<dbReference type="EMBL" id="QJKB01000003">
    <property type="protein sequence ID" value="PXX43785.1"/>
    <property type="molecule type" value="Genomic_DNA"/>
</dbReference>
<comment type="caution">
    <text evidence="1">The sequence shown here is derived from an EMBL/GenBank/DDBJ whole genome shotgun (WGS) entry which is preliminary data.</text>
</comment>
<proteinExistence type="predicted"/>
<dbReference type="OrthoDB" id="8845037at2"/>
<protein>
    <submittedName>
        <fullName evidence="1">Uncharacterized protein</fullName>
    </submittedName>
</protein>
<reference evidence="1 2" key="1">
    <citation type="submission" date="2018-05" db="EMBL/GenBank/DDBJ databases">
        <title>Genomic Encyclopedia of Type Strains, Phase IV (KMG-IV): sequencing the most valuable type-strain genomes for metagenomic binning, comparative biology and taxonomic classification.</title>
        <authorList>
            <person name="Goeker M."/>
        </authorList>
    </citation>
    <scope>NUCLEOTIDE SEQUENCE [LARGE SCALE GENOMIC DNA]</scope>
    <source>
        <strain evidence="1 2">DSM 19792</strain>
    </source>
</reference>
<accession>A0A318J6X6</accession>
<keyword evidence="2" id="KW-1185">Reference proteome</keyword>
<evidence type="ECO:0000313" key="2">
    <source>
        <dbReference type="Proteomes" id="UP000247792"/>
    </source>
</evidence>
<organism evidence="1 2">
    <name type="scientific">Undibacterium pigrum</name>
    <dbReference type="NCBI Taxonomy" id="401470"/>
    <lineage>
        <taxon>Bacteria</taxon>
        <taxon>Pseudomonadati</taxon>
        <taxon>Pseudomonadota</taxon>
        <taxon>Betaproteobacteria</taxon>
        <taxon>Burkholderiales</taxon>
        <taxon>Oxalobacteraceae</taxon>
        <taxon>Undibacterium</taxon>
    </lineage>
</organism>
<dbReference type="AlphaFoldDB" id="A0A318J6X6"/>
<dbReference type="Proteomes" id="UP000247792">
    <property type="component" value="Unassembled WGS sequence"/>
</dbReference>
<evidence type="ECO:0000313" key="1">
    <source>
        <dbReference type="EMBL" id="PXX43785.1"/>
    </source>
</evidence>
<sequence>MLLFVTACSKTEYADTLEPDALMKLVFKGWQADSIVKRPILKIQDDGFNKNGMYLAPVKVLKLADDRAVLLTRAIPEDTGKISRDVLAAYWFKRDGEKWLLEARQDDIDSLRSVQEIKAVKIIELAPARQGLLIEYSQSQRGETDVLARLYMLRQHQITTLLPENQDFMLLMKEFNHADCTRRMKKAPGKPERVRLNDREGRDGNCLDIQVKLELKPGKDLPGEIVLSANAKMFEYREIERHDLPDANGEYFTSYEVIPSAPRSTMVFHYDEAKGKYQRVSGSRSFLPDWYRE</sequence>
<gene>
    <name evidence="1" type="ORF">DFR42_10353</name>
</gene>